<reference evidence="3 5" key="1">
    <citation type="submission" date="2019-03" db="EMBL/GenBank/DDBJ databases">
        <title>Genomic Encyclopedia of Type Strains, Phase IV (KMG-V): Genome sequencing to study the core and pangenomes of soil and plant-associated prokaryotes.</title>
        <authorList>
            <person name="Whitman W."/>
        </authorList>
    </citation>
    <scope>NUCLEOTIDE SEQUENCE [LARGE SCALE GENOMIC DNA]</scope>
    <source>
        <strain evidence="3 5">Hc14</strain>
    </source>
</reference>
<evidence type="ECO:0008006" key="7">
    <source>
        <dbReference type="Google" id="ProtNLM"/>
    </source>
</evidence>
<dbReference type="RefSeq" id="WP_027508241.1">
    <property type="nucleotide sequence ID" value="NZ_CP104143.1"/>
</dbReference>
<dbReference type="EMBL" id="SMBH01000004">
    <property type="protein sequence ID" value="TCU17052.1"/>
    <property type="molecule type" value="Genomic_DNA"/>
</dbReference>
<keyword evidence="2" id="KW-0732">Signal</keyword>
<evidence type="ECO:0000256" key="2">
    <source>
        <dbReference type="SAM" id="SignalP"/>
    </source>
</evidence>
<evidence type="ECO:0000313" key="4">
    <source>
        <dbReference type="EMBL" id="UWU12937.1"/>
    </source>
</evidence>
<proteinExistence type="predicted"/>
<feature type="signal peptide" evidence="2">
    <location>
        <begin position="1"/>
        <end position="30"/>
    </location>
</feature>
<evidence type="ECO:0000256" key="1">
    <source>
        <dbReference type="SAM" id="Phobius"/>
    </source>
</evidence>
<feature type="chain" id="PRO_5020835894" description="Lectin-like protein BA14k" evidence="2">
    <location>
        <begin position="31"/>
        <end position="128"/>
    </location>
</feature>
<evidence type="ECO:0000313" key="3">
    <source>
        <dbReference type="EMBL" id="TCU17052.1"/>
    </source>
</evidence>
<dbReference type="AlphaFoldDB" id="A0A4R3QC34"/>
<feature type="transmembrane region" description="Helical" evidence="1">
    <location>
        <begin position="35"/>
        <end position="52"/>
    </location>
</feature>
<organism evidence="3 5">
    <name type="scientific">Rhizobium sullae</name>
    <name type="common">Rhizobium hedysari</name>
    <dbReference type="NCBI Taxonomy" id="50338"/>
    <lineage>
        <taxon>Bacteria</taxon>
        <taxon>Pseudomonadati</taxon>
        <taxon>Pseudomonadota</taxon>
        <taxon>Alphaproteobacteria</taxon>
        <taxon>Hyphomicrobiales</taxon>
        <taxon>Rhizobiaceae</taxon>
        <taxon>Rhizobium/Agrobacterium group</taxon>
        <taxon>Rhizobium</taxon>
    </lineage>
</organism>
<keyword evidence="6" id="KW-1185">Reference proteome</keyword>
<gene>
    <name evidence="3" type="ORF">EV132_10475</name>
    <name evidence="4" type="ORF">N2599_12235</name>
</gene>
<keyword evidence="1" id="KW-1133">Transmembrane helix</keyword>
<evidence type="ECO:0000313" key="5">
    <source>
        <dbReference type="Proteomes" id="UP000294576"/>
    </source>
</evidence>
<keyword evidence="1" id="KW-0472">Membrane</keyword>
<dbReference type="Proteomes" id="UP001060123">
    <property type="component" value="Chromosome"/>
</dbReference>
<dbReference type="Proteomes" id="UP000294576">
    <property type="component" value="Unassembled WGS sequence"/>
</dbReference>
<reference evidence="4" key="2">
    <citation type="submission" date="2022-09" db="EMBL/GenBank/DDBJ databases">
        <title>Australian commercial rhizobial inoculants.</title>
        <authorList>
            <person name="Kohlmeier M.G."/>
            <person name="O'Hara G.W."/>
            <person name="Colombi E."/>
            <person name="Ramsay J.P."/>
            <person name="Terpolilli J."/>
        </authorList>
    </citation>
    <scope>NUCLEOTIDE SEQUENCE</scope>
    <source>
        <strain evidence="4">WSM1592</strain>
    </source>
</reference>
<accession>A0A4R3QC34</accession>
<dbReference type="EMBL" id="CP104143">
    <property type="protein sequence ID" value="UWU12937.1"/>
    <property type="molecule type" value="Genomic_DNA"/>
</dbReference>
<evidence type="ECO:0000313" key="6">
    <source>
        <dbReference type="Proteomes" id="UP001060123"/>
    </source>
</evidence>
<name>A0A4R3QC34_RHISU</name>
<protein>
    <recommendedName>
        <fullName evidence="7">Lectin-like protein BA14k</fullName>
    </recommendedName>
</protein>
<sequence>MSVLHKGMAAGLMALTLASTSLVTATPAHANHQFWGGVAAGAIGGILLSHAVRPYPAYGYYPEPYYYRPYYRPYPVYRPYDRPFYRPYYRSYYRPYPVHYRSYRYCDVERRYDHRADVWVTVRVCPGY</sequence>
<keyword evidence="1" id="KW-0812">Transmembrane</keyword>